<accession>A0AAN6UNE0</accession>
<organism evidence="1 2">
    <name type="scientific">Trichocladium antarcticum</name>
    <dbReference type="NCBI Taxonomy" id="1450529"/>
    <lineage>
        <taxon>Eukaryota</taxon>
        <taxon>Fungi</taxon>
        <taxon>Dikarya</taxon>
        <taxon>Ascomycota</taxon>
        <taxon>Pezizomycotina</taxon>
        <taxon>Sordariomycetes</taxon>
        <taxon>Sordariomycetidae</taxon>
        <taxon>Sordariales</taxon>
        <taxon>Chaetomiaceae</taxon>
        <taxon>Trichocladium</taxon>
    </lineage>
</organism>
<dbReference type="AlphaFoldDB" id="A0AAN6UNE0"/>
<protein>
    <submittedName>
        <fullName evidence="1">Uncharacterized protein</fullName>
    </submittedName>
</protein>
<comment type="caution">
    <text evidence="1">The sequence shown here is derived from an EMBL/GenBank/DDBJ whole genome shotgun (WGS) entry which is preliminary data.</text>
</comment>
<evidence type="ECO:0000313" key="2">
    <source>
        <dbReference type="Proteomes" id="UP001304895"/>
    </source>
</evidence>
<keyword evidence="2" id="KW-1185">Reference proteome</keyword>
<evidence type="ECO:0000313" key="1">
    <source>
        <dbReference type="EMBL" id="KAK4135959.1"/>
    </source>
</evidence>
<dbReference type="Proteomes" id="UP001304895">
    <property type="component" value="Unassembled WGS sequence"/>
</dbReference>
<gene>
    <name evidence="1" type="ORF">BT67DRAFT_266517</name>
</gene>
<name>A0AAN6UNE0_9PEZI</name>
<reference evidence="1" key="1">
    <citation type="journal article" date="2023" name="Mol. Phylogenet. Evol.">
        <title>Genome-scale phylogeny and comparative genomics of the fungal order Sordariales.</title>
        <authorList>
            <person name="Hensen N."/>
            <person name="Bonometti L."/>
            <person name="Westerberg I."/>
            <person name="Brannstrom I.O."/>
            <person name="Guillou S."/>
            <person name="Cros-Aarteil S."/>
            <person name="Calhoun S."/>
            <person name="Haridas S."/>
            <person name="Kuo A."/>
            <person name="Mondo S."/>
            <person name="Pangilinan J."/>
            <person name="Riley R."/>
            <person name="LaButti K."/>
            <person name="Andreopoulos B."/>
            <person name="Lipzen A."/>
            <person name="Chen C."/>
            <person name="Yan M."/>
            <person name="Daum C."/>
            <person name="Ng V."/>
            <person name="Clum A."/>
            <person name="Steindorff A."/>
            <person name="Ohm R.A."/>
            <person name="Martin F."/>
            <person name="Silar P."/>
            <person name="Natvig D.O."/>
            <person name="Lalanne C."/>
            <person name="Gautier V."/>
            <person name="Ament-Velasquez S.L."/>
            <person name="Kruys A."/>
            <person name="Hutchinson M.I."/>
            <person name="Powell A.J."/>
            <person name="Barry K."/>
            <person name="Miller A.N."/>
            <person name="Grigoriev I.V."/>
            <person name="Debuchy R."/>
            <person name="Gladieux P."/>
            <person name="Hiltunen Thoren M."/>
            <person name="Johannesson H."/>
        </authorList>
    </citation>
    <scope>NUCLEOTIDE SEQUENCE</scope>
    <source>
        <strain evidence="1">CBS 123565</strain>
    </source>
</reference>
<reference evidence="1" key="2">
    <citation type="submission" date="2023-05" db="EMBL/GenBank/DDBJ databases">
        <authorList>
            <consortium name="Lawrence Berkeley National Laboratory"/>
            <person name="Steindorff A."/>
            <person name="Hensen N."/>
            <person name="Bonometti L."/>
            <person name="Westerberg I."/>
            <person name="Brannstrom I.O."/>
            <person name="Guillou S."/>
            <person name="Cros-Aarteil S."/>
            <person name="Calhoun S."/>
            <person name="Haridas S."/>
            <person name="Kuo A."/>
            <person name="Mondo S."/>
            <person name="Pangilinan J."/>
            <person name="Riley R."/>
            <person name="Labutti K."/>
            <person name="Andreopoulos B."/>
            <person name="Lipzen A."/>
            <person name="Chen C."/>
            <person name="Yanf M."/>
            <person name="Daum C."/>
            <person name="Ng V."/>
            <person name="Clum A."/>
            <person name="Ohm R."/>
            <person name="Martin F."/>
            <person name="Silar P."/>
            <person name="Natvig D."/>
            <person name="Lalanne C."/>
            <person name="Gautier V."/>
            <person name="Ament-Velasquez S.L."/>
            <person name="Kruys A."/>
            <person name="Hutchinson M.I."/>
            <person name="Powell A.J."/>
            <person name="Barry K."/>
            <person name="Miller A.N."/>
            <person name="Grigoriev I.V."/>
            <person name="Debuchy R."/>
            <person name="Gladieux P."/>
            <person name="Thoren M.H."/>
            <person name="Johannesson H."/>
        </authorList>
    </citation>
    <scope>NUCLEOTIDE SEQUENCE</scope>
    <source>
        <strain evidence="1">CBS 123565</strain>
    </source>
</reference>
<sequence length="124" mass="13845">MVVSTESFLKPAAACLRNLGSNWPDPVCRLQRAIGSTLKLRSATWQAPLSCVVLWILIVRLHLRCREWRFPHIRGYLRPSVQEPTIASSTASTTLDKGASRLTMANQIDPQSIEDWSTLACSSH</sequence>
<dbReference type="EMBL" id="MU853405">
    <property type="protein sequence ID" value="KAK4135959.1"/>
    <property type="molecule type" value="Genomic_DNA"/>
</dbReference>
<proteinExistence type="predicted"/>